<dbReference type="Gene3D" id="1.10.20.10">
    <property type="entry name" value="Histone, subunit A"/>
    <property type="match status" value="1"/>
</dbReference>
<dbReference type="InterPro" id="IPR009072">
    <property type="entry name" value="Histone-fold"/>
</dbReference>
<accession>A0AA35XEF5</accession>
<feature type="region of interest" description="Disordered" evidence="5">
    <location>
        <begin position="82"/>
        <end position="176"/>
    </location>
</feature>
<feature type="compositionally biased region" description="Low complexity" evidence="5">
    <location>
        <begin position="112"/>
        <end position="154"/>
    </location>
</feature>
<dbReference type="PANTHER" id="PTHR28598">
    <property type="entry name" value="STAGA COMPLEX 65 SUBUNIT GAMMA"/>
    <property type="match status" value="1"/>
</dbReference>
<dbReference type="GO" id="GO:0005634">
    <property type="term" value="C:nucleus"/>
    <property type="evidence" value="ECO:0007669"/>
    <property type="project" value="UniProtKB-SubCell"/>
</dbReference>
<evidence type="ECO:0000256" key="5">
    <source>
        <dbReference type="SAM" id="MobiDB-lite"/>
    </source>
</evidence>
<gene>
    <name evidence="7" type="ORF">GBAR_LOCUS26476</name>
</gene>
<dbReference type="AlphaFoldDB" id="A0AA35XEF5"/>
<feature type="compositionally biased region" description="Polar residues" evidence="5">
    <location>
        <begin position="102"/>
        <end position="111"/>
    </location>
</feature>
<evidence type="ECO:0000256" key="3">
    <source>
        <dbReference type="ARBA" id="ARBA00023163"/>
    </source>
</evidence>
<dbReference type="InterPro" id="IPR006565">
    <property type="entry name" value="BTP"/>
</dbReference>
<keyword evidence="2" id="KW-0805">Transcription regulation</keyword>
<feature type="domain" description="Bromodomain associated" evidence="6">
    <location>
        <begin position="299"/>
        <end position="349"/>
    </location>
</feature>
<organism evidence="7 8">
    <name type="scientific">Geodia barretti</name>
    <name type="common">Barrett's horny sponge</name>
    <dbReference type="NCBI Taxonomy" id="519541"/>
    <lineage>
        <taxon>Eukaryota</taxon>
        <taxon>Metazoa</taxon>
        <taxon>Porifera</taxon>
        <taxon>Demospongiae</taxon>
        <taxon>Heteroscleromorpha</taxon>
        <taxon>Tetractinellida</taxon>
        <taxon>Astrophorina</taxon>
        <taxon>Geodiidae</taxon>
        <taxon>Geodia</taxon>
    </lineage>
</organism>
<dbReference type="EMBL" id="CASHTH010003683">
    <property type="protein sequence ID" value="CAI8047877.1"/>
    <property type="molecule type" value="Genomic_DNA"/>
</dbReference>
<evidence type="ECO:0000256" key="4">
    <source>
        <dbReference type="ARBA" id="ARBA00023242"/>
    </source>
</evidence>
<comment type="subcellular location">
    <subcellularLocation>
        <location evidence="1">Nucleus</location>
    </subcellularLocation>
</comment>
<evidence type="ECO:0000313" key="8">
    <source>
        <dbReference type="Proteomes" id="UP001174909"/>
    </source>
</evidence>
<dbReference type="GO" id="GO:0003713">
    <property type="term" value="F:transcription coactivator activity"/>
    <property type="evidence" value="ECO:0007669"/>
    <property type="project" value="TreeGrafter"/>
</dbReference>
<feature type="compositionally biased region" description="Low complexity" evidence="5">
    <location>
        <begin position="82"/>
        <end position="95"/>
    </location>
</feature>
<feature type="compositionally biased region" description="Pro residues" evidence="5">
    <location>
        <begin position="406"/>
        <end position="418"/>
    </location>
</feature>
<evidence type="ECO:0000256" key="1">
    <source>
        <dbReference type="ARBA" id="ARBA00004123"/>
    </source>
</evidence>
<sequence length="530" mass="57510">MMESGGFQPSLGSGHHHGWSSPASTQSSTGGRFHRTQNRGSYKQMHETRENWFLEEPRVMADVPRGGLESPTALGAHQSWFSMTQPQSSHSTSSPAHGGFTLASNLSGNQQPYLPRSLSSSLLVPSPLPPSTSLSASPAESSSADPLPPALWGEVRGRGGEGEGEEGGGKDGLNWQSRPLWQDGWGAQGLVCSVPRLLEHPPTSRRPLELSNLPSLLDHPKDRRGHNPVLHSCDLKQHIRDVKHISIMSGTNFAPSDLPPLPEHFGSSEVRKTPHTAHLTPEVNPPSVLNLDPKSVALLLRKSTATICCHAGYHSASLRALDTLAGVMGEFLSRLCKQLSIHSERQGNSGHDDFRANIQDPLERCLWSCGIQGRAELHSFWRTEVEDGMRRLQKTAAQLHEDPSPSSLPPPPLPPPRPLSLSSWPPDLGGEKVDEEISLEDTLATDMSIIAPATTPDPGSLQTFLPDLAGQEPEGFVLLTPDLAPRKRSLLGLYYGNSRASVSPQQVENWQLFYRMITILSPCALLGACA</sequence>
<keyword evidence="4" id="KW-0539">Nucleus</keyword>
<reference evidence="7" key="1">
    <citation type="submission" date="2023-03" db="EMBL/GenBank/DDBJ databases">
        <authorList>
            <person name="Steffen K."/>
            <person name="Cardenas P."/>
        </authorList>
    </citation>
    <scope>NUCLEOTIDE SEQUENCE</scope>
</reference>
<evidence type="ECO:0000259" key="6">
    <source>
        <dbReference type="Pfam" id="PF07524"/>
    </source>
</evidence>
<feature type="region of interest" description="Disordered" evidence="5">
    <location>
        <begin position="1"/>
        <end position="45"/>
    </location>
</feature>
<evidence type="ECO:0000313" key="7">
    <source>
        <dbReference type="EMBL" id="CAI8047877.1"/>
    </source>
</evidence>
<dbReference type="PANTHER" id="PTHR28598:SF1">
    <property type="entry name" value="STAGA COMPLEX 65 SUBUNIT GAMMA"/>
    <property type="match status" value="1"/>
</dbReference>
<comment type="caution">
    <text evidence="7">The sequence shown here is derived from an EMBL/GenBank/DDBJ whole genome shotgun (WGS) entry which is preliminary data.</text>
</comment>
<keyword evidence="8" id="KW-1185">Reference proteome</keyword>
<feature type="region of interest" description="Disordered" evidence="5">
    <location>
        <begin position="397"/>
        <end position="431"/>
    </location>
</feature>
<dbReference type="EMBL" id="CASHTH010003683">
    <property type="protein sequence ID" value="CAI8047880.1"/>
    <property type="molecule type" value="Genomic_DNA"/>
</dbReference>
<evidence type="ECO:0000256" key="2">
    <source>
        <dbReference type="ARBA" id="ARBA00023015"/>
    </source>
</evidence>
<protein>
    <recommendedName>
        <fullName evidence="6">Bromodomain associated domain-containing protein</fullName>
    </recommendedName>
</protein>
<proteinExistence type="predicted"/>
<dbReference type="Proteomes" id="UP001174909">
    <property type="component" value="Unassembled WGS sequence"/>
</dbReference>
<dbReference type="GO" id="GO:0046982">
    <property type="term" value="F:protein heterodimerization activity"/>
    <property type="evidence" value="ECO:0007669"/>
    <property type="project" value="InterPro"/>
</dbReference>
<dbReference type="Pfam" id="PF07524">
    <property type="entry name" value="Bromo_TP"/>
    <property type="match status" value="1"/>
</dbReference>
<dbReference type="InterPro" id="IPR039460">
    <property type="entry name" value="SUPT7L/Spt7"/>
</dbReference>
<dbReference type="CDD" id="cd06847">
    <property type="entry name" value="HFD_SUPT7L"/>
    <property type="match status" value="1"/>
</dbReference>
<keyword evidence="3" id="KW-0804">Transcription</keyword>
<name>A0AA35XEF5_GEOBA</name>
<dbReference type="GO" id="GO:0000124">
    <property type="term" value="C:SAGA complex"/>
    <property type="evidence" value="ECO:0007669"/>
    <property type="project" value="InterPro"/>
</dbReference>